<gene>
    <name evidence="2" type="ORF">PCOR1329_LOCUS7126</name>
</gene>
<evidence type="ECO:0000256" key="1">
    <source>
        <dbReference type="SAM" id="MobiDB-lite"/>
    </source>
</evidence>
<evidence type="ECO:0000313" key="2">
    <source>
        <dbReference type="EMBL" id="CAK0798354.1"/>
    </source>
</evidence>
<name>A0ABN9Q2D7_9DINO</name>
<accession>A0ABN9Q2D7</accession>
<dbReference type="EMBL" id="CAUYUJ010001925">
    <property type="protein sequence ID" value="CAK0798354.1"/>
    <property type="molecule type" value="Genomic_DNA"/>
</dbReference>
<reference evidence="2" key="1">
    <citation type="submission" date="2023-10" db="EMBL/GenBank/DDBJ databases">
        <authorList>
            <person name="Chen Y."/>
            <person name="Shah S."/>
            <person name="Dougan E. K."/>
            <person name="Thang M."/>
            <person name="Chan C."/>
        </authorList>
    </citation>
    <scope>NUCLEOTIDE SEQUENCE [LARGE SCALE GENOMIC DNA]</scope>
</reference>
<dbReference type="Proteomes" id="UP001189429">
    <property type="component" value="Unassembled WGS sequence"/>
</dbReference>
<feature type="region of interest" description="Disordered" evidence="1">
    <location>
        <begin position="54"/>
        <end position="87"/>
    </location>
</feature>
<protein>
    <submittedName>
        <fullName evidence="2">Uncharacterized protein</fullName>
    </submittedName>
</protein>
<keyword evidence="3" id="KW-1185">Reference proteome</keyword>
<organism evidence="2 3">
    <name type="scientific">Prorocentrum cordatum</name>
    <dbReference type="NCBI Taxonomy" id="2364126"/>
    <lineage>
        <taxon>Eukaryota</taxon>
        <taxon>Sar</taxon>
        <taxon>Alveolata</taxon>
        <taxon>Dinophyceae</taxon>
        <taxon>Prorocentrales</taxon>
        <taxon>Prorocentraceae</taxon>
        <taxon>Prorocentrum</taxon>
    </lineage>
</organism>
<evidence type="ECO:0000313" key="3">
    <source>
        <dbReference type="Proteomes" id="UP001189429"/>
    </source>
</evidence>
<sequence>MVGLVRQTEGRFEALDGRSSAAWSNIDGHIPDLRTELRMDVDSRLVSGTATPAFAVDADGDDRPSQHGEAQIRNMEGRQKTLSTPPSSVAFRSSASVSLDTAFDDTYKLIVLGFLKKMLQPTLRTIGESVPSRQCAFPCN</sequence>
<comment type="caution">
    <text evidence="2">The sequence shown here is derived from an EMBL/GenBank/DDBJ whole genome shotgun (WGS) entry which is preliminary data.</text>
</comment>
<proteinExistence type="predicted"/>